<dbReference type="Proteomes" id="UP000886520">
    <property type="component" value="Chromosome 24"/>
</dbReference>
<dbReference type="AlphaFoldDB" id="A0A9D4U578"/>
<keyword evidence="2" id="KW-0812">Transmembrane</keyword>
<evidence type="ECO:0000256" key="2">
    <source>
        <dbReference type="SAM" id="Phobius"/>
    </source>
</evidence>
<feature type="compositionally biased region" description="Polar residues" evidence="1">
    <location>
        <begin position="43"/>
        <end position="60"/>
    </location>
</feature>
<feature type="transmembrane region" description="Helical" evidence="2">
    <location>
        <begin position="12"/>
        <end position="33"/>
    </location>
</feature>
<feature type="region of interest" description="Disordered" evidence="1">
    <location>
        <begin position="43"/>
        <end position="66"/>
    </location>
</feature>
<keyword evidence="2" id="KW-1133">Transmembrane helix</keyword>
<organism evidence="3 4">
    <name type="scientific">Adiantum capillus-veneris</name>
    <name type="common">Maidenhair fern</name>
    <dbReference type="NCBI Taxonomy" id="13818"/>
    <lineage>
        <taxon>Eukaryota</taxon>
        <taxon>Viridiplantae</taxon>
        <taxon>Streptophyta</taxon>
        <taxon>Embryophyta</taxon>
        <taxon>Tracheophyta</taxon>
        <taxon>Polypodiopsida</taxon>
        <taxon>Polypodiidae</taxon>
        <taxon>Polypodiales</taxon>
        <taxon>Pteridineae</taxon>
        <taxon>Pteridaceae</taxon>
        <taxon>Vittarioideae</taxon>
        <taxon>Adiantum</taxon>
    </lineage>
</organism>
<sequence length="96" mass="10578">MFSFNDCEYTPSLSSIGVAPSVVADIFLVVSLCKNMMMSSSMGKPSNSIFNTGSKQNSKTPDPGRRVNSREDLVIWVLTAQESKSVHLRNNLALFF</sequence>
<gene>
    <name evidence="3" type="ORF">GOP47_0024871</name>
</gene>
<reference evidence="3" key="1">
    <citation type="submission" date="2021-01" db="EMBL/GenBank/DDBJ databases">
        <title>Adiantum capillus-veneris genome.</title>
        <authorList>
            <person name="Fang Y."/>
            <person name="Liao Q."/>
        </authorList>
    </citation>
    <scope>NUCLEOTIDE SEQUENCE</scope>
    <source>
        <strain evidence="3">H3</strain>
        <tissue evidence="3">Leaf</tissue>
    </source>
</reference>
<dbReference type="EMBL" id="JABFUD020000024">
    <property type="protein sequence ID" value="KAI5060451.1"/>
    <property type="molecule type" value="Genomic_DNA"/>
</dbReference>
<comment type="caution">
    <text evidence="3">The sequence shown here is derived from an EMBL/GenBank/DDBJ whole genome shotgun (WGS) entry which is preliminary data.</text>
</comment>
<evidence type="ECO:0000313" key="3">
    <source>
        <dbReference type="EMBL" id="KAI5060451.1"/>
    </source>
</evidence>
<evidence type="ECO:0000313" key="4">
    <source>
        <dbReference type="Proteomes" id="UP000886520"/>
    </source>
</evidence>
<protein>
    <submittedName>
        <fullName evidence="3">Uncharacterized protein</fullName>
    </submittedName>
</protein>
<keyword evidence="2" id="KW-0472">Membrane</keyword>
<accession>A0A9D4U578</accession>
<name>A0A9D4U578_ADICA</name>
<evidence type="ECO:0000256" key="1">
    <source>
        <dbReference type="SAM" id="MobiDB-lite"/>
    </source>
</evidence>
<keyword evidence="4" id="KW-1185">Reference proteome</keyword>
<proteinExistence type="predicted"/>